<proteinExistence type="predicted"/>
<gene>
    <name evidence="1" type="ORF">HSACCH_01812</name>
</gene>
<protein>
    <submittedName>
        <fullName evidence="1">Uncharacterized protein</fullName>
    </submittedName>
</protein>
<dbReference type="EMBL" id="CAUI01000021">
    <property type="protein sequence ID" value="CCU80056.1"/>
    <property type="molecule type" value="Genomic_DNA"/>
</dbReference>
<dbReference type="STRING" id="1293054.HSACCH_01812"/>
<dbReference type="SUPFAM" id="SSF111384">
    <property type="entry name" value="OmpH-like"/>
    <property type="match status" value="1"/>
</dbReference>
<dbReference type="InterPro" id="IPR024930">
    <property type="entry name" value="Skp_dom_sf"/>
</dbReference>
<dbReference type="RefSeq" id="WP_005489360.1">
    <property type="nucleotide sequence ID" value="NZ_CAUI01000021.1"/>
</dbReference>
<sequence>MHYYRKAAAVFILIITLVLPFFLEAEAEVAVVEIKTLLAESEYLSSKAAENKKPETVEAEILKIIKKAAAEFAEENNYGSVVTKHQLYKGGKDISSQLAKKIDAEN</sequence>
<dbReference type="InParanoid" id="M5E307"/>
<dbReference type="AlphaFoldDB" id="M5E307"/>
<evidence type="ECO:0000313" key="2">
    <source>
        <dbReference type="Proteomes" id="UP000012063"/>
    </source>
</evidence>
<reference evidence="2" key="1">
    <citation type="journal article" date="2013" name="Genome Announc.">
        <title>Genome Sequence of Halanaerobium saccharolyticum subsp. saccharolyticum Strain DSM 6643T, a Halophilic Hydrogen-Producing Bacterium.</title>
        <authorList>
            <person name="Kivisto A."/>
            <person name="Larjo A."/>
            <person name="Ciranna A."/>
            <person name="Santala V."/>
            <person name="Roos C."/>
            <person name="Karp M."/>
        </authorList>
    </citation>
    <scope>NUCLEOTIDE SEQUENCE [LARGE SCALE GENOMIC DNA]</scope>
    <source>
        <strain evidence="2">DSM 6643</strain>
    </source>
</reference>
<accession>M5E307</accession>
<keyword evidence="2" id="KW-1185">Reference proteome</keyword>
<dbReference type="OrthoDB" id="2112927at2"/>
<evidence type="ECO:0000313" key="1">
    <source>
        <dbReference type="EMBL" id="CCU80056.1"/>
    </source>
</evidence>
<dbReference type="Proteomes" id="UP000012063">
    <property type="component" value="Unassembled WGS sequence"/>
</dbReference>
<comment type="caution">
    <text evidence="1">The sequence shown here is derived from an EMBL/GenBank/DDBJ whole genome shotgun (WGS) entry which is preliminary data.</text>
</comment>
<name>M5E307_9FIRM</name>
<organism evidence="1 2">
    <name type="scientific">Halanaerobium saccharolyticum subsp. saccharolyticum DSM 6643</name>
    <dbReference type="NCBI Taxonomy" id="1293054"/>
    <lineage>
        <taxon>Bacteria</taxon>
        <taxon>Bacillati</taxon>
        <taxon>Bacillota</taxon>
        <taxon>Clostridia</taxon>
        <taxon>Halanaerobiales</taxon>
        <taxon>Halanaerobiaceae</taxon>
        <taxon>Halanaerobium</taxon>
    </lineage>
</organism>